<feature type="region of interest" description="Disordered" evidence="3">
    <location>
        <begin position="427"/>
        <end position="448"/>
    </location>
</feature>
<dbReference type="Proteomes" id="UP000295252">
    <property type="component" value="Unassembled WGS sequence"/>
</dbReference>
<dbReference type="AlphaFoldDB" id="A0A068VKU6"/>
<dbReference type="CDD" id="cd11660">
    <property type="entry name" value="SANT_TRF"/>
    <property type="match status" value="1"/>
</dbReference>
<feature type="region of interest" description="Disordered" evidence="3">
    <location>
        <begin position="268"/>
        <end position="287"/>
    </location>
</feature>
<dbReference type="SUPFAM" id="SSF46689">
    <property type="entry name" value="Homeodomain-like"/>
    <property type="match status" value="1"/>
</dbReference>
<accession>A0A068VKU6</accession>
<evidence type="ECO:0000256" key="1">
    <source>
        <dbReference type="ARBA" id="ARBA00004123"/>
    </source>
</evidence>
<dbReference type="Gramene" id="CDP21217">
    <property type="protein sequence ID" value="CDP21217"/>
    <property type="gene ID" value="GSCOC_T00008672001"/>
</dbReference>
<feature type="compositionally biased region" description="Polar residues" evidence="3">
    <location>
        <begin position="268"/>
        <end position="284"/>
    </location>
</feature>
<dbReference type="InterPro" id="IPR001005">
    <property type="entry name" value="SANT/Myb"/>
</dbReference>
<dbReference type="InterPro" id="IPR009057">
    <property type="entry name" value="Homeodomain-like_sf"/>
</dbReference>
<evidence type="ECO:0000256" key="3">
    <source>
        <dbReference type="SAM" id="MobiDB-lite"/>
    </source>
</evidence>
<organism evidence="6 7">
    <name type="scientific">Coffea canephora</name>
    <name type="common">Robusta coffee</name>
    <dbReference type="NCBI Taxonomy" id="49390"/>
    <lineage>
        <taxon>Eukaryota</taxon>
        <taxon>Viridiplantae</taxon>
        <taxon>Streptophyta</taxon>
        <taxon>Embryophyta</taxon>
        <taxon>Tracheophyta</taxon>
        <taxon>Spermatophyta</taxon>
        <taxon>Magnoliopsida</taxon>
        <taxon>eudicotyledons</taxon>
        <taxon>Gunneridae</taxon>
        <taxon>Pentapetalae</taxon>
        <taxon>asterids</taxon>
        <taxon>lamiids</taxon>
        <taxon>Gentianales</taxon>
        <taxon>Rubiaceae</taxon>
        <taxon>Ixoroideae</taxon>
        <taxon>Gardenieae complex</taxon>
        <taxon>Bertiereae - Coffeeae clade</taxon>
        <taxon>Coffeeae</taxon>
        <taxon>Coffea</taxon>
    </lineage>
</organism>
<dbReference type="EMBL" id="HG741900">
    <property type="protein sequence ID" value="CDP21217.1"/>
    <property type="molecule type" value="Genomic_DNA"/>
</dbReference>
<comment type="subcellular location">
    <subcellularLocation>
        <location evidence="1">Nucleus</location>
    </subcellularLocation>
</comment>
<proteinExistence type="predicted"/>
<feature type="region of interest" description="Disordered" evidence="3">
    <location>
        <begin position="1"/>
        <end position="42"/>
    </location>
</feature>
<feature type="domain" description="HTH myb-type" evidence="5">
    <location>
        <begin position="444"/>
        <end position="503"/>
    </location>
</feature>
<dbReference type="InParanoid" id="A0A068VKU6"/>
<dbReference type="PROSITE" id="PS50090">
    <property type="entry name" value="MYB_LIKE"/>
    <property type="match status" value="1"/>
</dbReference>
<dbReference type="Pfam" id="PF00249">
    <property type="entry name" value="Myb_DNA-binding"/>
    <property type="match status" value="1"/>
</dbReference>
<dbReference type="PROSITE" id="PS51294">
    <property type="entry name" value="HTH_MYB"/>
    <property type="match status" value="1"/>
</dbReference>
<dbReference type="OrthoDB" id="608866at2759"/>
<evidence type="ECO:0000259" key="5">
    <source>
        <dbReference type="PROSITE" id="PS51294"/>
    </source>
</evidence>
<feature type="domain" description="Myb-like" evidence="4">
    <location>
        <begin position="451"/>
        <end position="499"/>
    </location>
</feature>
<dbReference type="Gene3D" id="1.10.246.220">
    <property type="match status" value="1"/>
</dbReference>
<dbReference type="FunCoup" id="A0A068VKU6">
    <property type="interactions" value="2003"/>
</dbReference>
<dbReference type="STRING" id="49390.A0A068VKU6"/>
<evidence type="ECO:0000313" key="6">
    <source>
        <dbReference type="EMBL" id="CDP21217.1"/>
    </source>
</evidence>
<feature type="region of interest" description="Disordered" evidence="3">
    <location>
        <begin position="546"/>
        <end position="569"/>
    </location>
</feature>
<feature type="compositionally biased region" description="Polar residues" evidence="3">
    <location>
        <begin position="382"/>
        <end position="394"/>
    </location>
</feature>
<feature type="region of interest" description="Disordered" evidence="3">
    <location>
        <begin position="368"/>
        <end position="394"/>
    </location>
</feature>
<gene>
    <name evidence="6" type="ORF">GSCOC_T00008672001</name>
</gene>
<keyword evidence="2" id="KW-0539">Nucleus</keyword>
<evidence type="ECO:0000313" key="7">
    <source>
        <dbReference type="Proteomes" id="UP000295252"/>
    </source>
</evidence>
<dbReference type="PhylomeDB" id="A0A068VKU6"/>
<sequence>METVVSMEVNEEAKVEDGIAKETGSEPVSLKHISDPDPDPEPDPVVYKLVRVDGEGRLVPATDEEVLVVEDLLEDEKPEHCAAECEQPIECIKTEGCSLQKNHVQSSEGISSVQLDAAVDLGKKIIQPEEIPCQMASASAGNSISQPMSAVGCPGSEGGLVENWSSRTDLATTGKPDFSKLKGEICLDNLTVKELQETFRATFGRETFVKDKRWLKRRISMGLTNSCDFSTTAFMIKDNEVLKKDKKENRKKSAVYKDLVVGVASETAGSPTNGLNRLADSNPNFDDRKTESLLLEHDSVREDPSLEQRTAKRVRKPTKRYIEEMSEEESRGSSGRMLGWPGDLWENFMPFMPSGIGLATRTVRRALGEPGPAPQDEMQNEVLKSSLSPGWNQQPIAAASENDNHHLERKEVELEKYVELKRMDSFEDNSDDNMGSVPASSGGMRRKHHRPWSLTEVVKLVEGVARYGAGRWSEIKRLAFASYSYRTSVDLKDKWRNLLRASFSQLPAEKGMHNARKHASIPIPAPILLRVRELAEMQAQVPANFSSSKFTGQSGGSDRSVHETRSGYL</sequence>
<protein>
    <submittedName>
        <fullName evidence="6">DH200=94 genomic scaffold, scaffold_2816</fullName>
    </submittedName>
</protein>
<dbReference type="PANTHER" id="PTHR47122:SF4">
    <property type="entry name" value="TRF-LIKE 3"/>
    <property type="match status" value="1"/>
</dbReference>
<reference evidence="7" key="1">
    <citation type="journal article" date="2014" name="Science">
        <title>The coffee genome provides insight into the convergent evolution of caffeine biosynthesis.</title>
        <authorList>
            <person name="Denoeud F."/>
            <person name="Carretero-Paulet L."/>
            <person name="Dereeper A."/>
            <person name="Droc G."/>
            <person name="Guyot R."/>
            <person name="Pietrella M."/>
            <person name="Zheng C."/>
            <person name="Alberti A."/>
            <person name="Anthony F."/>
            <person name="Aprea G."/>
            <person name="Aury J.M."/>
            <person name="Bento P."/>
            <person name="Bernard M."/>
            <person name="Bocs S."/>
            <person name="Campa C."/>
            <person name="Cenci A."/>
            <person name="Combes M.C."/>
            <person name="Crouzillat D."/>
            <person name="Da Silva C."/>
            <person name="Daddiego L."/>
            <person name="De Bellis F."/>
            <person name="Dussert S."/>
            <person name="Garsmeur O."/>
            <person name="Gayraud T."/>
            <person name="Guignon V."/>
            <person name="Jahn K."/>
            <person name="Jamilloux V."/>
            <person name="Joet T."/>
            <person name="Labadie K."/>
            <person name="Lan T."/>
            <person name="Leclercq J."/>
            <person name="Lepelley M."/>
            <person name="Leroy T."/>
            <person name="Li L.T."/>
            <person name="Librado P."/>
            <person name="Lopez L."/>
            <person name="Munoz A."/>
            <person name="Noel B."/>
            <person name="Pallavicini A."/>
            <person name="Perrotta G."/>
            <person name="Poncet V."/>
            <person name="Pot D."/>
            <person name="Priyono X."/>
            <person name="Rigoreau M."/>
            <person name="Rouard M."/>
            <person name="Rozas J."/>
            <person name="Tranchant-Dubreuil C."/>
            <person name="VanBuren R."/>
            <person name="Zhang Q."/>
            <person name="Andrade A.C."/>
            <person name="Argout X."/>
            <person name="Bertrand B."/>
            <person name="de Kochko A."/>
            <person name="Graziosi G."/>
            <person name="Henry R.J."/>
            <person name="Jayarama X."/>
            <person name="Ming R."/>
            <person name="Nagai C."/>
            <person name="Rounsley S."/>
            <person name="Sankoff D."/>
            <person name="Giuliano G."/>
            <person name="Albert V.A."/>
            <person name="Wincker P."/>
            <person name="Lashermes P."/>
        </authorList>
    </citation>
    <scope>NUCLEOTIDE SEQUENCE [LARGE SCALE GENOMIC DNA]</scope>
    <source>
        <strain evidence="7">cv. DH200-94</strain>
    </source>
</reference>
<dbReference type="GO" id="GO:0005634">
    <property type="term" value="C:nucleus"/>
    <property type="evidence" value="ECO:0007669"/>
    <property type="project" value="UniProtKB-SubCell"/>
</dbReference>
<dbReference type="SMART" id="SM00717">
    <property type="entry name" value="SANT"/>
    <property type="match status" value="1"/>
</dbReference>
<feature type="compositionally biased region" description="Basic and acidic residues" evidence="3">
    <location>
        <begin position="559"/>
        <end position="569"/>
    </location>
</feature>
<dbReference type="PANTHER" id="PTHR47122">
    <property type="entry name" value="MYB-LIKE DNA-BINDING DOMAIN CONTAINING PROTEIN, EXPRESSED"/>
    <property type="match status" value="1"/>
</dbReference>
<evidence type="ECO:0000256" key="2">
    <source>
        <dbReference type="ARBA" id="ARBA00023242"/>
    </source>
</evidence>
<name>A0A068VKU6_COFCA</name>
<feature type="compositionally biased region" description="Basic and acidic residues" evidence="3">
    <location>
        <begin position="11"/>
        <end position="24"/>
    </location>
</feature>
<evidence type="ECO:0000259" key="4">
    <source>
        <dbReference type="PROSITE" id="PS50090"/>
    </source>
</evidence>
<dbReference type="InterPro" id="IPR017930">
    <property type="entry name" value="Myb_dom"/>
</dbReference>
<dbReference type="OMA" id="DHSSAYM"/>
<keyword evidence="7" id="KW-1185">Reference proteome</keyword>